<dbReference type="STRING" id="1121400.SAMN02746065_13912"/>
<evidence type="ECO:0000313" key="5">
    <source>
        <dbReference type="Proteomes" id="UP000192418"/>
    </source>
</evidence>
<dbReference type="Gene3D" id="3.40.630.30">
    <property type="match status" value="1"/>
</dbReference>
<proteinExistence type="predicted"/>
<keyword evidence="1 4" id="KW-0808">Transferase</keyword>
<evidence type="ECO:0000259" key="3">
    <source>
        <dbReference type="PROSITE" id="PS51186"/>
    </source>
</evidence>
<dbReference type="InterPro" id="IPR000182">
    <property type="entry name" value="GNAT_dom"/>
</dbReference>
<keyword evidence="5" id="KW-1185">Reference proteome</keyword>
<evidence type="ECO:0000313" key="4">
    <source>
        <dbReference type="EMBL" id="SMD12057.1"/>
    </source>
</evidence>
<dbReference type="OrthoDB" id="9805924at2"/>
<gene>
    <name evidence="4" type="ORF">SAMN02746065_13912</name>
</gene>
<dbReference type="Proteomes" id="UP000192418">
    <property type="component" value="Unassembled WGS sequence"/>
</dbReference>
<accession>A0A1W2EQR2</accession>
<organism evidence="4 5">
    <name type="scientific">Desulfocicer vacuolatum DSM 3385</name>
    <dbReference type="NCBI Taxonomy" id="1121400"/>
    <lineage>
        <taxon>Bacteria</taxon>
        <taxon>Pseudomonadati</taxon>
        <taxon>Thermodesulfobacteriota</taxon>
        <taxon>Desulfobacteria</taxon>
        <taxon>Desulfobacterales</taxon>
        <taxon>Desulfobacteraceae</taxon>
        <taxon>Desulfocicer</taxon>
    </lineage>
</organism>
<evidence type="ECO:0000256" key="1">
    <source>
        <dbReference type="ARBA" id="ARBA00022679"/>
    </source>
</evidence>
<evidence type="ECO:0000256" key="2">
    <source>
        <dbReference type="ARBA" id="ARBA00023315"/>
    </source>
</evidence>
<feature type="domain" description="N-acetyltransferase" evidence="3">
    <location>
        <begin position="9"/>
        <end position="163"/>
    </location>
</feature>
<keyword evidence="2" id="KW-0012">Acyltransferase</keyword>
<sequence length="166" mass="19335">MIKTQHPQFNLKFAQPRDAGLVVEYMQKLGIYQKMRDKIIAEKEEMEKILSEKRGEAVFGEYDGKTVAFAYFYNNSSAFIGQRGMFIDGFYVDEKMRYKGLGKIMMAFLSHLAIQKGCKRLEWGCLDWNEPSIKFYKNLGAYCVDNMRIYRFAPDILKKVAAEFQG</sequence>
<dbReference type="InterPro" id="IPR016181">
    <property type="entry name" value="Acyl_CoA_acyltransferase"/>
</dbReference>
<name>A0A1W2EQR2_9BACT</name>
<dbReference type="AlphaFoldDB" id="A0A1W2EQR2"/>
<dbReference type="InterPro" id="IPR051016">
    <property type="entry name" value="Diverse_Substrate_AcTransf"/>
</dbReference>
<dbReference type="EMBL" id="FWXY01000039">
    <property type="protein sequence ID" value="SMD12057.1"/>
    <property type="molecule type" value="Genomic_DNA"/>
</dbReference>
<dbReference type="GO" id="GO:0008080">
    <property type="term" value="F:N-acetyltransferase activity"/>
    <property type="evidence" value="ECO:0007669"/>
    <property type="project" value="UniProtKB-ARBA"/>
</dbReference>
<dbReference type="PANTHER" id="PTHR10545">
    <property type="entry name" value="DIAMINE N-ACETYLTRANSFERASE"/>
    <property type="match status" value="1"/>
</dbReference>
<dbReference type="SUPFAM" id="SSF55729">
    <property type="entry name" value="Acyl-CoA N-acyltransferases (Nat)"/>
    <property type="match status" value="1"/>
</dbReference>
<dbReference type="CDD" id="cd04301">
    <property type="entry name" value="NAT_SF"/>
    <property type="match status" value="1"/>
</dbReference>
<dbReference type="PROSITE" id="PS51186">
    <property type="entry name" value="GNAT"/>
    <property type="match status" value="1"/>
</dbReference>
<dbReference type="Pfam" id="PF00583">
    <property type="entry name" value="Acetyltransf_1"/>
    <property type="match status" value="1"/>
</dbReference>
<dbReference type="PANTHER" id="PTHR10545:SF29">
    <property type="entry name" value="GH14572P-RELATED"/>
    <property type="match status" value="1"/>
</dbReference>
<dbReference type="RefSeq" id="WP_084071744.1">
    <property type="nucleotide sequence ID" value="NZ_FWXY01000039.1"/>
</dbReference>
<protein>
    <submittedName>
        <fullName evidence="4">Acetyltransferase (GNAT) family protein</fullName>
    </submittedName>
</protein>
<reference evidence="4 5" key="1">
    <citation type="submission" date="2017-04" db="EMBL/GenBank/DDBJ databases">
        <authorList>
            <person name="Afonso C.L."/>
            <person name="Miller P.J."/>
            <person name="Scott M.A."/>
            <person name="Spackman E."/>
            <person name="Goraichik I."/>
            <person name="Dimitrov K.M."/>
            <person name="Suarez D.L."/>
            <person name="Swayne D.E."/>
        </authorList>
    </citation>
    <scope>NUCLEOTIDE SEQUENCE [LARGE SCALE GENOMIC DNA]</scope>
    <source>
        <strain evidence="4 5">DSM 3385</strain>
    </source>
</reference>